<dbReference type="AlphaFoldDB" id="H1DIL3"/>
<keyword evidence="4" id="KW-0676">Redox-active center</keyword>
<proteinExistence type="predicted"/>
<dbReference type="STRING" id="742817.HMPREF9449_02242"/>
<dbReference type="RefSeq" id="WP_009137389.1">
    <property type="nucleotide sequence ID" value="NZ_JH594596.1"/>
</dbReference>
<dbReference type="CDD" id="cd02966">
    <property type="entry name" value="TlpA_like_family"/>
    <property type="match status" value="1"/>
</dbReference>
<gene>
    <name evidence="6" type="ORF">HMPREF9449_02242</name>
</gene>
<dbReference type="HOGENOM" id="CLU_042529_1_1_10"/>
<keyword evidence="2" id="KW-0201">Cytochrome c-type biogenesis</keyword>
<organism evidence="6 7">
    <name type="scientific">Odoribacter laneus YIT 12061</name>
    <dbReference type="NCBI Taxonomy" id="742817"/>
    <lineage>
        <taxon>Bacteria</taxon>
        <taxon>Pseudomonadati</taxon>
        <taxon>Bacteroidota</taxon>
        <taxon>Bacteroidia</taxon>
        <taxon>Bacteroidales</taxon>
        <taxon>Odoribacteraceae</taxon>
        <taxon>Odoribacter</taxon>
    </lineage>
</organism>
<evidence type="ECO:0000256" key="1">
    <source>
        <dbReference type="ARBA" id="ARBA00004196"/>
    </source>
</evidence>
<dbReference type="PANTHER" id="PTHR42852:SF6">
    <property type="entry name" value="THIOL:DISULFIDE INTERCHANGE PROTEIN DSBE"/>
    <property type="match status" value="1"/>
</dbReference>
<dbReference type="GO" id="GO:0030313">
    <property type="term" value="C:cell envelope"/>
    <property type="evidence" value="ECO:0007669"/>
    <property type="project" value="UniProtKB-SubCell"/>
</dbReference>
<keyword evidence="7" id="KW-1185">Reference proteome</keyword>
<dbReference type="PATRIC" id="fig|742817.3.peg.2400"/>
<dbReference type="GO" id="GO:0016209">
    <property type="term" value="F:antioxidant activity"/>
    <property type="evidence" value="ECO:0007669"/>
    <property type="project" value="InterPro"/>
</dbReference>
<feature type="domain" description="Thioredoxin" evidence="5">
    <location>
        <begin position="309"/>
        <end position="448"/>
    </location>
</feature>
<evidence type="ECO:0000256" key="3">
    <source>
        <dbReference type="ARBA" id="ARBA00023157"/>
    </source>
</evidence>
<protein>
    <recommendedName>
        <fullName evidence="5">Thioredoxin domain-containing protein</fullName>
    </recommendedName>
</protein>
<dbReference type="Pfam" id="PF00578">
    <property type="entry name" value="AhpC-TSA"/>
    <property type="match status" value="1"/>
</dbReference>
<dbReference type="GO" id="GO:0016491">
    <property type="term" value="F:oxidoreductase activity"/>
    <property type="evidence" value="ECO:0007669"/>
    <property type="project" value="InterPro"/>
</dbReference>
<comment type="subcellular location">
    <subcellularLocation>
        <location evidence="1">Cell envelope</location>
    </subcellularLocation>
</comment>
<dbReference type="eggNOG" id="COG0526">
    <property type="taxonomic scope" value="Bacteria"/>
</dbReference>
<dbReference type="Gene3D" id="3.40.30.10">
    <property type="entry name" value="Glutaredoxin"/>
    <property type="match status" value="1"/>
</dbReference>
<dbReference type="PROSITE" id="PS51257">
    <property type="entry name" value="PROKAR_LIPOPROTEIN"/>
    <property type="match status" value="1"/>
</dbReference>
<sequence length="448" mass="51645">MSKFGICIFIFFFLYACHSSDSSFLRIKIDGGEAELTPVLRIGENTYPFLIDSAGFAEINYPQLSVPAEGMLQYGRYRLLLYLEPKKNLDIYLNLFPDSFGAEFRGEGALKNEILNGKFQEADFIPDFTSNEIAFIRSLETVKQKYDRKIDSLHLDSFFAERVKEKSKYSIFRYLGEYPWKHADTLRLAAYKPSEFYTNYLQALITQEKGGLKDKDYLQAMLGWVEVCSRQDFSESTTLGVLLAKLEFIDRHITPSSLAEFLTDRYVTDYVNVNGIDSLERILPYYETKVKNKEKRNRFRQLCELWQHKAPGALALDFNYVNIDSASVRLSDFKGKFVYLCFWNTACHSSAKSLLALKEMERRGKNKNICFIGISTDKEEKTWKKFVTSKELTGIQLWGKDIRKQIDFYQIHQLPYCVLVDPEGKIIKAGKPGPVTTALLEQVEAGKK</sequence>
<evidence type="ECO:0000256" key="2">
    <source>
        <dbReference type="ARBA" id="ARBA00022748"/>
    </source>
</evidence>
<reference evidence="6 7" key="1">
    <citation type="submission" date="2012-01" db="EMBL/GenBank/DDBJ databases">
        <title>The Genome Sequence of Odoribacter laneus YIT 12061.</title>
        <authorList>
            <consortium name="The Broad Institute Genome Sequencing Platform"/>
            <person name="Earl A."/>
            <person name="Ward D."/>
            <person name="Feldgarden M."/>
            <person name="Gevers D."/>
            <person name="Morotomi M."/>
            <person name="Young S.K."/>
            <person name="Zeng Q."/>
            <person name="Gargeya S."/>
            <person name="Fitzgerald M."/>
            <person name="Haas B."/>
            <person name="Abouelleil A."/>
            <person name="Alvarado L."/>
            <person name="Arachchi H.M."/>
            <person name="Berlin A."/>
            <person name="Chapman S.B."/>
            <person name="Gearin G."/>
            <person name="Goldberg J."/>
            <person name="Griggs A."/>
            <person name="Gujja S."/>
            <person name="Hansen M."/>
            <person name="Heiman D."/>
            <person name="Howarth C."/>
            <person name="Larimer J."/>
            <person name="Lui A."/>
            <person name="MacDonald P.J.P."/>
            <person name="McCowen C."/>
            <person name="Montmayeur A."/>
            <person name="Murphy C."/>
            <person name="Neiman D."/>
            <person name="Pearson M."/>
            <person name="Priest M."/>
            <person name="Roberts A."/>
            <person name="Saif S."/>
            <person name="Shea T."/>
            <person name="Sisk P."/>
            <person name="Stolte C."/>
            <person name="Sykes S."/>
            <person name="Wortman J."/>
            <person name="Nusbaum C."/>
            <person name="Birren B."/>
        </authorList>
    </citation>
    <scope>NUCLEOTIDE SEQUENCE [LARGE SCALE GENOMIC DNA]</scope>
    <source>
        <strain evidence="6 7">YIT 12061</strain>
    </source>
</reference>
<dbReference type="InterPro" id="IPR000866">
    <property type="entry name" value="AhpC/TSA"/>
</dbReference>
<dbReference type="PROSITE" id="PS51352">
    <property type="entry name" value="THIOREDOXIN_2"/>
    <property type="match status" value="1"/>
</dbReference>
<accession>H1DIL3</accession>
<name>H1DIL3_9BACT</name>
<evidence type="ECO:0000259" key="5">
    <source>
        <dbReference type="PROSITE" id="PS51352"/>
    </source>
</evidence>
<dbReference type="GeneID" id="98069788"/>
<evidence type="ECO:0000313" key="6">
    <source>
        <dbReference type="EMBL" id="EHP46625.1"/>
    </source>
</evidence>
<evidence type="ECO:0000313" key="7">
    <source>
        <dbReference type="Proteomes" id="UP000004892"/>
    </source>
</evidence>
<dbReference type="SUPFAM" id="SSF52833">
    <property type="entry name" value="Thioredoxin-like"/>
    <property type="match status" value="1"/>
</dbReference>
<dbReference type="PANTHER" id="PTHR42852">
    <property type="entry name" value="THIOL:DISULFIDE INTERCHANGE PROTEIN DSBE"/>
    <property type="match status" value="1"/>
</dbReference>
<comment type="caution">
    <text evidence="6">The sequence shown here is derived from an EMBL/GenBank/DDBJ whole genome shotgun (WGS) entry which is preliminary data.</text>
</comment>
<dbReference type="Proteomes" id="UP000004892">
    <property type="component" value="Unassembled WGS sequence"/>
</dbReference>
<dbReference type="InterPro" id="IPR050553">
    <property type="entry name" value="Thioredoxin_ResA/DsbE_sf"/>
</dbReference>
<dbReference type="EMBL" id="ADMC01000025">
    <property type="protein sequence ID" value="EHP46625.1"/>
    <property type="molecule type" value="Genomic_DNA"/>
</dbReference>
<dbReference type="InterPro" id="IPR013766">
    <property type="entry name" value="Thioredoxin_domain"/>
</dbReference>
<dbReference type="GO" id="GO:0017004">
    <property type="term" value="P:cytochrome complex assembly"/>
    <property type="evidence" value="ECO:0007669"/>
    <property type="project" value="UniProtKB-KW"/>
</dbReference>
<dbReference type="InterPro" id="IPR036249">
    <property type="entry name" value="Thioredoxin-like_sf"/>
</dbReference>
<keyword evidence="3" id="KW-1015">Disulfide bond</keyword>
<evidence type="ECO:0000256" key="4">
    <source>
        <dbReference type="ARBA" id="ARBA00023284"/>
    </source>
</evidence>